<comment type="subunit">
    <text evidence="1">Component of the Mediator complex.</text>
</comment>
<dbReference type="Proteomes" id="UP001303760">
    <property type="component" value="Unassembled WGS sequence"/>
</dbReference>
<evidence type="ECO:0000313" key="3">
    <source>
        <dbReference type="Proteomes" id="UP001303760"/>
    </source>
</evidence>
<organism evidence="2 3">
    <name type="scientific">Achaetomium macrosporum</name>
    <dbReference type="NCBI Taxonomy" id="79813"/>
    <lineage>
        <taxon>Eukaryota</taxon>
        <taxon>Fungi</taxon>
        <taxon>Dikarya</taxon>
        <taxon>Ascomycota</taxon>
        <taxon>Pezizomycotina</taxon>
        <taxon>Sordariomycetes</taxon>
        <taxon>Sordariomycetidae</taxon>
        <taxon>Sordariales</taxon>
        <taxon>Chaetomiaceae</taxon>
        <taxon>Achaetomium</taxon>
    </lineage>
</organism>
<protein>
    <recommendedName>
        <fullName evidence="1">Mediator of RNA polymerase II transcription subunit 18</fullName>
    </recommendedName>
    <alternativeName>
        <fullName evidence="1">Mediator complex subunit 18</fullName>
    </alternativeName>
</protein>
<dbReference type="GO" id="GO:0003712">
    <property type="term" value="F:transcription coregulator activity"/>
    <property type="evidence" value="ECO:0007669"/>
    <property type="project" value="InterPro"/>
</dbReference>
<reference evidence="2" key="2">
    <citation type="submission" date="2023-05" db="EMBL/GenBank/DDBJ databases">
        <authorList>
            <consortium name="Lawrence Berkeley National Laboratory"/>
            <person name="Steindorff A."/>
            <person name="Hensen N."/>
            <person name="Bonometti L."/>
            <person name="Westerberg I."/>
            <person name="Brannstrom I.O."/>
            <person name="Guillou S."/>
            <person name="Cros-Aarteil S."/>
            <person name="Calhoun S."/>
            <person name="Haridas S."/>
            <person name="Kuo A."/>
            <person name="Mondo S."/>
            <person name="Pangilinan J."/>
            <person name="Riley R."/>
            <person name="Labutti K."/>
            <person name="Andreopoulos B."/>
            <person name="Lipzen A."/>
            <person name="Chen C."/>
            <person name="Yanf M."/>
            <person name="Daum C."/>
            <person name="Ng V."/>
            <person name="Clum A."/>
            <person name="Ohm R."/>
            <person name="Martin F."/>
            <person name="Silar P."/>
            <person name="Natvig D."/>
            <person name="Lalanne C."/>
            <person name="Gautier V."/>
            <person name="Ament-Velasquez S.L."/>
            <person name="Kruys A."/>
            <person name="Hutchinson M.I."/>
            <person name="Powell A.J."/>
            <person name="Barry K."/>
            <person name="Miller A.N."/>
            <person name="Grigoriev I.V."/>
            <person name="Debuchy R."/>
            <person name="Gladieux P."/>
            <person name="Thoren M.H."/>
            <person name="Johannesson H."/>
        </authorList>
    </citation>
    <scope>NUCLEOTIDE SEQUENCE</scope>
    <source>
        <strain evidence="2">CBS 532.94</strain>
    </source>
</reference>
<dbReference type="InterPro" id="IPR019095">
    <property type="entry name" value="Mediator_Med18"/>
</dbReference>
<reference evidence="2" key="1">
    <citation type="journal article" date="2023" name="Mol. Phylogenet. Evol.">
        <title>Genome-scale phylogeny and comparative genomics of the fungal order Sordariales.</title>
        <authorList>
            <person name="Hensen N."/>
            <person name="Bonometti L."/>
            <person name="Westerberg I."/>
            <person name="Brannstrom I.O."/>
            <person name="Guillou S."/>
            <person name="Cros-Aarteil S."/>
            <person name="Calhoun S."/>
            <person name="Haridas S."/>
            <person name="Kuo A."/>
            <person name="Mondo S."/>
            <person name="Pangilinan J."/>
            <person name="Riley R."/>
            <person name="LaButti K."/>
            <person name="Andreopoulos B."/>
            <person name="Lipzen A."/>
            <person name="Chen C."/>
            <person name="Yan M."/>
            <person name="Daum C."/>
            <person name="Ng V."/>
            <person name="Clum A."/>
            <person name="Steindorff A."/>
            <person name="Ohm R.A."/>
            <person name="Martin F."/>
            <person name="Silar P."/>
            <person name="Natvig D.O."/>
            <person name="Lalanne C."/>
            <person name="Gautier V."/>
            <person name="Ament-Velasquez S.L."/>
            <person name="Kruys A."/>
            <person name="Hutchinson M.I."/>
            <person name="Powell A.J."/>
            <person name="Barry K."/>
            <person name="Miller A.N."/>
            <person name="Grigoriev I.V."/>
            <person name="Debuchy R."/>
            <person name="Gladieux P."/>
            <person name="Hiltunen Thoren M."/>
            <person name="Johannesson H."/>
        </authorList>
    </citation>
    <scope>NUCLEOTIDE SEQUENCE</scope>
    <source>
        <strain evidence="2">CBS 532.94</strain>
    </source>
</reference>
<proteinExistence type="inferred from homology"/>
<comment type="similarity">
    <text evidence="1">Belongs to the Mediator complex subunit 18 family.</text>
</comment>
<keyword evidence="1" id="KW-0804">Transcription</keyword>
<dbReference type="GO" id="GO:0006357">
    <property type="term" value="P:regulation of transcription by RNA polymerase II"/>
    <property type="evidence" value="ECO:0007669"/>
    <property type="project" value="InterPro"/>
</dbReference>
<comment type="subcellular location">
    <subcellularLocation>
        <location evidence="1">Nucleus</location>
    </subcellularLocation>
</comment>
<gene>
    <name evidence="1" type="primary">MED18</name>
    <name evidence="2" type="ORF">C8A03DRAFT_19742</name>
</gene>
<dbReference type="GO" id="GO:0016592">
    <property type="term" value="C:mediator complex"/>
    <property type="evidence" value="ECO:0007669"/>
    <property type="project" value="InterPro"/>
</dbReference>
<evidence type="ECO:0000256" key="1">
    <source>
        <dbReference type="RuleBase" id="RU364150"/>
    </source>
</evidence>
<comment type="function">
    <text evidence="1">Component of the Mediator complex, a coactivator involved in the regulated transcription of nearly all RNA polymerase II-dependent genes. Mediator functions as a bridge to convey information from gene-specific regulatory proteins to the basal RNA polymerase II transcription machinery. Mediator is recruited to promoters by direct interactions with regulatory proteins and serves as a scaffold for the assembly of a functional preinitiation complex with RNA polymerase II and the general transcription factors.</text>
</comment>
<evidence type="ECO:0000313" key="2">
    <source>
        <dbReference type="EMBL" id="KAK4233112.1"/>
    </source>
</evidence>
<dbReference type="Pfam" id="PF09637">
    <property type="entry name" value="Med18"/>
    <property type="match status" value="1"/>
</dbReference>
<name>A0AAN7C0Z5_9PEZI</name>
<keyword evidence="3" id="KW-1185">Reference proteome</keyword>
<keyword evidence="1" id="KW-0805">Transcription regulation</keyword>
<keyword evidence="1" id="KW-0010">Activator</keyword>
<dbReference type="Gene3D" id="2.40.320.10">
    <property type="entry name" value="Hypothetical Protein Pfu-838710-001"/>
    <property type="match status" value="1"/>
</dbReference>
<keyword evidence="1" id="KW-0539">Nucleus</keyword>
<dbReference type="EMBL" id="MU860665">
    <property type="protein sequence ID" value="KAK4233112.1"/>
    <property type="molecule type" value="Genomic_DNA"/>
</dbReference>
<dbReference type="AlphaFoldDB" id="A0AAN7C0Z5"/>
<accession>A0AAN7C0Z5</accession>
<comment type="caution">
    <text evidence="2">The sequence shown here is derived from an EMBL/GenBank/DDBJ whole genome shotgun (WGS) entry which is preliminary data.</text>
</comment>
<sequence>MPQEIFLSAVVANADETKARALLGGFTEMRERHSFTRVRHYEPQDPSVKGFPTIRQLQKDSAPSNAQWQELQQILAKQPSVLQLRTDITESVQNEMMRGGSTTVIPANSPCIVRWTEFPEPTNPRLPFITQRKVIEIVDQRAERILADNKFRLKSDLVEESYHWWLNDVEYILTRTFVVALGPNPVISQETPNLASAEPVAPFWILYVRTRAESPSPATMPEHIRKCQAQLVQVQGKFMGVFDFKVFDRRCHDTRIQERPA</sequence>